<evidence type="ECO:0000256" key="1">
    <source>
        <dbReference type="ARBA" id="ARBA00022942"/>
    </source>
</evidence>
<comment type="caution">
    <text evidence="2">The sequence shown here is derived from an EMBL/GenBank/DDBJ whole genome shotgun (WGS) entry which is preliminary data.</text>
</comment>
<evidence type="ECO:0008006" key="4">
    <source>
        <dbReference type="Google" id="ProtNLM"/>
    </source>
</evidence>
<dbReference type="Proteomes" id="UP001200034">
    <property type="component" value="Unassembled WGS sequence"/>
</dbReference>
<keyword evidence="3" id="KW-1185">Reference proteome</keyword>
<dbReference type="InterPro" id="IPR001353">
    <property type="entry name" value="Proteasome_sua/b"/>
</dbReference>
<reference evidence="2" key="1">
    <citation type="journal article" date="2021" name="Mol. Ecol. Resour.">
        <title>Phylogenomic analyses of the genus Drosophila reveals genomic signals of climate adaptation.</title>
        <authorList>
            <person name="Li F."/>
            <person name="Rane R.V."/>
            <person name="Luria V."/>
            <person name="Xiong Z."/>
            <person name="Chen J."/>
            <person name="Li Z."/>
            <person name="Catullo R.A."/>
            <person name="Griffin P.C."/>
            <person name="Schiffer M."/>
            <person name="Pearce S."/>
            <person name="Lee S.F."/>
            <person name="McElroy K."/>
            <person name="Stocker A."/>
            <person name="Shirriffs J."/>
            <person name="Cockerell F."/>
            <person name="Coppin C."/>
            <person name="Sgro C.M."/>
            <person name="Karger A."/>
            <person name="Cain J.W."/>
            <person name="Weber J.A."/>
            <person name="Santpere G."/>
            <person name="Kirschner M.W."/>
            <person name="Hoffmann A.A."/>
            <person name="Oakeshott J.G."/>
            <person name="Zhang G."/>
        </authorList>
    </citation>
    <scope>NUCLEOTIDE SEQUENCE</scope>
    <source>
        <strain evidence="2">BGI-SZ-2011g</strain>
    </source>
</reference>
<keyword evidence="1" id="KW-0647">Proteasome</keyword>
<dbReference type="PANTHER" id="PTHR11599">
    <property type="entry name" value="PROTEASOME SUBUNIT ALPHA/BETA"/>
    <property type="match status" value="1"/>
</dbReference>
<dbReference type="SUPFAM" id="SSF56235">
    <property type="entry name" value="N-terminal nucleophile aminohydrolases (Ntn hydrolases)"/>
    <property type="match status" value="1"/>
</dbReference>
<organism evidence="2 3">
    <name type="scientific">Drosophila rubida</name>
    <dbReference type="NCBI Taxonomy" id="30044"/>
    <lineage>
        <taxon>Eukaryota</taxon>
        <taxon>Metazoa</taxon>
        <taxon>Ecdysozoa</taxon>
        <taxon>Arthropoda</taxon>
        <taxon>Hexapoda</taxon>
        <taxon>Insecta</taxon>
        <taxon>Pterygota</taxon>
        <taxon>Neoptera</taxon>
        <taxon>Endopterygota</taxon>
        <taxon>Diptera</taxon>
        <taxon>Brachycera</taxon>
        <taxon>Muscomorpha</taxon>
        <taxon>Ephydroidea</taxon>
        <taxon>Drosophilidae</taxon>
        <taxon>Drosophila</taxon>
    </lineage>
</organism>
<name>A0AAD4KAX6_9MUSC</name>
<gene>
    <name evidence="2" type="ORF">KR093_007475</name>
</gene>
<protein>
    <recommendedName>
        <fullName evidence="4">Proteasome subunit alpha type-2</fullName>
    </recommendedName>
</protein>
<dbReference type="Gene3D" id="3.60.20.10">
    <property type="entry name" value="Glutamine Phosphoribosylpyrophosphate, subunit 1, domain 1"/>
    <property type="match status" value="1"/>
</dbReference>
<proteinExistence type="predicted"/>
<dbReference type="Pfam" id="PF00227">
    <property type="entry name" value="Proteasome"/>
    <property type="match status" value="1"/>
</dbReference>
<evidence type="ECO:0000313" key="2">
    <source>
        <dbReference type="EMBL" id="KAH8387510.1"/>
    </source>
</evidence>
<dbReference type="GO" id="GO:0051603">
    <property type="term" value="P:proteolysis involved in protein catabolic process"/>
    <property type="evidence" value="ECO:0007669"/>
    <property type="project" value="InterPro"/>
</dbReference>
<dbReference type="InterPro" id="IPR050115">
    <property type="entry name" value="Proteasome_alpha"/>
</dbReference>
<dbReference type="EMBL" id="JAJJHW010000095">
    <property type="protein sequence ID" value="KAH8387510.1"/>
    <property type="molecule type" value="Genomic_DNA"/>
</dbReference>
<dbReference type="InterPro" id="IPR029055">
    <property type="entry name" value="Ntn_hydrolases_N"/>
</dbReference>
<dbReference type="GO" id="GO:0005839">
    <property type="term" value="C:proteasome core complex"/>
    <property type="evidence" value="ECO:0007669"/>
    <property type="project" value="InterPro"/>
</dbReference>
<evidence type="ECO:0000313" key="3">
    <source>
        <dbReference type="Proteomes" id="UP001200034"/>
    </source>
</evidence>
<dbReference type="AlphaFoldDB" id="A0AAD4KAX6"/>
<sequence length="226" mass="25793">MCDKMLKLYSTTSFNRHRRNYENRTAVALSGTGCSVIATQKFRTVPNPPASIYELYGGFAGVVTGAFEDCMHVMNSSTTAVTQFLNRRVSVDEVLWPREVDSQQLHTLTLQARSLDCNMLFISYDEEYGPHVYRTELEPQYYDYFNCAAGSKMTDAHNYFRKHYKYNMPDEEALQMAVNCLASATQVDFKASDIEVGIVSESLPRLHKLSEGEIKHFVDNMEIDEC</sequence>
<accession>A0AAD4KAX6</accession>